<dbReference type="Gene3D" id="3.40.50.300">
    <property type="entry name" value="P-loop containing nucleotide triphosphate hydrolases"/>
    <property type="match status" value="1"/>
</dbReference>
<name>C7QKN4_CATAD</name>
<dbReference type="AlphaFoldDB" id="C7QKN4"/>
<feature type="compositionally biased region" description="Acidic residues" evidence="4">
    <location>
        <begin position="235"/>
        <end position="258"/>
    </location>
</feature>
<dbReference type="Proteomes" id="UP000000851">
    <property type="component" value="Chromosome"/>
</dbReference>
<dbReference type="HOGENOM" id="CLU_000604_1_2_11"/>
<evidence type="ECO:0000256" key="1">
    <source>
        <dbReference type="ARBA" id="ARBA00022448"/>
    </source>
</evidence>
<dbReference type="GO" id="GO:0005886">
    <property type="term" value="C:plasma membrane"/>
    <property type="evidence" value="ECO:0007669"/>
    <property type="project" value="TreeGrafter"/>
</dbReference>
<dbReference type="RefSeq" id="WP_015796858.1">
    <property type="nucleotide sequence ID" value="NC_013131.1"/>
</dbReference>
<dbReference type="PROSITE" id="PS50893">
    <property type="entry name" value="ABC_TRANSPORTER_2"/>
    <property type="match status" value="1"/>
</dbReference>
<dbReference type="InterPro" id="IPR032823">
    <property type="entry name" value="BCA_ABC_TP_C"/>
</dbReference>
<dbReference type="Pfam" id="PF00005">
    <property type="entry name" value="ABC_tran"/>
    <property type="match status" value="1"/>
</dbReference>
<dbReference type="InterPro" id="IPR051120">
    <property type="entry name" value="ABC_AA/LPS_Transport"/>
</dbReference>
<dbReference type="InterPro" id="IPR003593">
    <property type="entry name" value="AAA+_ATPase"/>
</dbReference>
<dbReference type="KEGG" id="cai:Caci_8310"/>
<gene>
    <name evidence="6" type="ordered locus">Caci_8310</name>
</gene>
<feature type="compositionally biased region" description="Acidic residues" evidence="4">
    <location>
        <begin position="267"/>
        <end position="277"/>
    </location>
</feature>
<evidence type="ECO:0000313" key="7">
    <source>
        <dbReference type="Proteomes" id="UP000000851"/>
    </source>
</evidence>
<dbReference type="GO" id="GO:0016887">
    <property type="term" value="F:ATP hydrolysis activity"/>
    <property type="evidence" value="ECO:0007669"/>
    <property type="project" value="InterPro"/>
</dbReference>
<keyword evidence="2" id="KW-0547">Nucleotide-binding</keyword>
<dbReference type="InParanoid" id="C7QKN4"/>
<dbReference type="GO" id="GO:0005524">
    <property type="term" value="F:ATP binding"/>
    <property type="evidence" value="ECO:0007669"/>
    <property type="project" value="UniProtKB-KW"/>
</dbReference>
<dbReference type="Pfam" id="PF12399">
    <property type="entry name" value="BCA_ABC_TP_C"/>
    <property type="match status" value="1"/>
</dbReference>
<evidence type="ECO:0000259" key="5">
    <source>
        <dbReference type="PROSITE" id="PS50893"/>
    </source>
</evidence>
<reference evidence="6 7" key="1">
    <citation type="journal article" date="2009" name="Stand. Genomic Sci.">
        <title>Complete genome sequence of Catenulispora acidiphila type strain (ID 139908).</title>
        <authorList>
            <person name="Copeland A."/>
            <person name="Lapidus A."/>
            <person name="Glavina Del Rio T."/>
            <person name="Nolan M."/>
            <person name="Lucas S."/>
            <person name="Chen F."/>
            <person name="Tice H."/>
            <person name="Cheng J.F."/>
            <person name="Bruce D."/>
            <person name="Goodwin L."/>
            <person name="Pitluck S."/>
            <person name="Mikhailova N."/>
            <person name="Pati A."/>
            <person name="Ivanova N."/>
            <person name="Mavromatis K."/>
            <person name="Chen A."/>
            <person name="Palaniappan K."/>
            <person name="Chain P."/>
            <person name="Land M."/>
            <person name="Hauser L."/>
            <person name="Chang Y.J."/>
            <person name="Jeffries C.D."/>
            <person name="Chertkov O."/>
            <person name="Brettin T."/>
            <person name="Detter J.C."/>
            <person name="Han C."/>
            <person name="Ali Z."/>
            <person name="Tindall B.J."/>
            <person name="Goker M."/>
            <person name="Bristow J."/>
            <person name="Eisen J.A."/>
            <person name="Markowitz V."/>
            <person name="Hugenholtz P."/>
            <person name="Kyrpides N.C."/>
            <person name="Klenk H.P."/>
        </authorList>
    </citation>
    <scope>NUCLEOTIDE SEQUENCE [LARGE SCALE GENOMIC DNA]</scope>
    <source>
        <strain evidence="7">DSM 44928 / JCM 14897 / NBRC 102108 / NRRL B-24433 / ID139908</strain>
    </source>
</reference>
<dbReference type="SUPFAM" id="SSF52540">
    <property type="entry name" value="P-loop containing nucleoside triphosphate hydrolases"/>
    <property type="match status" value="1"/>
</dbReference>
<sequence length="277" mass="29623">MTRLDVREVTVRFGGVTAVDKATISADGGQVTALIGPNGAGKTTLFNVITGLQKPTGGKVFLDGDDITHTPTHRRARHGIARTFQRLEAFGSLTVEENIRVAADAVRAKNTKPAQVTRGLIQRIGLERYAGARADSVPTGVARLVELARALAIDPELLLLDEPSSGLSEAETESFGELLRDLAAQGRAVLIVEHDMGLIMRVSDVIHVLDRGRLIASGTPAEVQADPLVRKAYLGEEDPDESEEPAETEEPTESEEPADSTLVMPAADDEPESGGWF</sequence>
<organism evidence="6 7">
    <name type="scientific">Catenulispora acidiphila (strain DSM 44928 / JCM 14897 / NBRC 102108 / NRRL B-24433 / ID139908)</name>
    <dbReference type="NCBI Taxonomy" id="479433"/>
    <lineage>
        <taxon>Bacteria</taxon>
        <taxon>Bacillati</taxon>
        <taxon>Actinomycetota</taxon>
        <taxon>Actinomycetes</taxon>
        <taxon>Catenulisporales</taxon>
        <taxon>Catenulisporaceae</taxon>
        <taxon>Catenulispora</taxon>
    </lineage>
</organism>
<feature type="region of interest" description="Disordered" evidence="4">
    <location>
        <begin position="230"/>
        <end position="277"/>
    </location>
</feature>
<dbReference type="InterPro" id="IPR027417">
    <property type="entry name" value="P-loop_NTPase"/>
</dbReference>
<keyword evidence="7" id="KW-1185">Reference proteome</keyword>
<keyword evidence="1" id="KW-0813">Transport</keyword>
<dbReference type="PANTHER" id="PTHR45772">
    <property type="entry name" value="CONSERVED COMPONENT OF ABC TRANSPORTER FOR NATURAL AMINO ACIDS-RELATED"/>
    <property type="match status" value="1"/>
</dbReference>
<dbReference type="CDD" id="cd03219">
    <property type="entry name" value="ABC_Mj1267_LivG_branched"/>
    <property type="match status" value="1"/>
</dbReference>
<dbReference type="SMART" id="SM00382">
    <property type="entry name" value="AAA"/>
    <property type="match status" value="1"/>
</dbReference>
<dbReference type="STRING" id="479433.Caci_8310"/>
<evidence type="ECO:0000256" key="4">
    <source>
        <dbReference type="SAM" id="MobiDB-lite"/>
    </source>
</evidence>
<keyword evidence="3" id="KW-0067">ATP-binding</keyword>
<protein>
    <submittedName>
        <fullName evidence="6">ABC transporter related</fullName>
    </submittedName>
</protein>
<dbReference type="PANTHER" id="PTHR45772:SF1">
    <property type="entry name" value="ABC TRANSPORTER ATP-BINDING PROTEIN"/>
    <property type="match status" value="1"/>
</dbReference>
<evidence type="ECO:0000313" key="6">
    <source>
        <dbReference type="EMBL" id="ACU77133.1"/>
    </source>
</evidence>
<evidence type="ECO:0000256" key="2">
    <source>
        <dbReference type="ARBA" id="ARBA00022741"/>
    </source>
</evidence>
<dbReference type="InterPro" id="IPR003439">
    <property type="entry name" value="ABC_transporter-like_ATP-bd"/>
</dbReference>
<accession>C7QKN4</accession>
<dbReference type="eggNOG" id="COG0411">
    <property type="taxonomic scope" value="Bacteria"/>
</dbReference>
<dbReference type="EMBL" id="CP001700">
    <property type="protein sequence ID" value="ACU77133.1"/>
    <property type="molecule type" value="Genomic_DNA"/>
</dbReference>
<evidence type="ECO:0000256" key="3">
    <source>
        <dbReference type="ARBA" id="ARBA00022840"/>
    </source>
</evidence>
<proteinExistence type="predicted"/>
<feature type="domain" description="ABC transporter" evidence="5">
    <location>
        <begin position="4"/>
        <end position="236"/>
    </location>
</feature>